<feature type="compositionally biased region" description="Basic and acidic residues" evidence="7">
    <location>
        <begin position="752"/>
        <end position="769"/>
    </location>
</feature>
<dbReference type="Gene3D" id="1.10.287.1490">
    <property type="match status" value="1"/>
</dbReference>
<feature type="compositionally biased region" description="Polar residues" evidence="7">
    <location>
        <begin position="119"/>
        <end position="149"/>
    </location>
</feature>
<evidence type="ECO:0000313" key="9">
    <source>
        <dbReference type="EMBL" id="KAK7484015.1"/>
    </source>
</evidence>
<feature type="coiled-coil region" evidence="6">
    <location>
        <begin position="1193"/>
        <end position="1258"/>
    </location>
</feature>
<protein>
    <recommendedName>
        <fullName evidence="8">Kinesin motor domain-containing protein</fullName>
    </recommendedName>
</protein>
<feature type="coiled-coil region" evidence="6">
    <location>
        <begin position="611"/>
        <end position="706"/>
    </location>
</feature>
<gene>
    <name evidence="9" type="ORF">BaRGS_00024750</name>
</gene>
<dbReference type="InterPro" id="IPR001752">
    <property type="entry name" value="Kinesin_motor_dom"/>
</dbReference>
<dbReference type="GO" id="GO:0005524">
    <property type="term" value="F:ATP binding"/>
    <property type="evidence" value="ECO:0007669"/>
    <property type="project" value="UniProtKB-UniRule"/>
</dbReference>
<keyword evidence="4" id="KW-0963">Cytoplasm</keyword>
<dbReference type="PANTHER" id="PTHR47972">
    <property type="entry name" value="KINESIN-LIKE PROTEIN KLP-3"/>
    <property type="match status" value="1"/>
</dbReference>
<dbReference type="Proteomes" id="UP001519460">
    <property type="component" value="Unassembled WGS sequence"/>
</dbReference>
<evidence type="ECO:0000313" key="10">
    <source>
        <dbReference type="Proteomes" id="UP001519460"/>
    </source>
</evidence>
<dbReference type="InterPro" id="IPR027417">
    <property type="entry name" value="P-loop_NTPase"/>
</dbReference>
<dbReference type="SUPFAM" id="SSF52540">
    <property type="entry name" value="P-loop containing nucleoside triphosphate hydrolases"/>
    <property type="match status" value="1"/>
</dbReference>
<dbReference type="PANTHER" id="PTHR47972:SF16">
    <property type="entry name" value="KINESIN-LIKE PROTEIN"/>
    <property type="match status" value="1"/>
</dbReference>
<sequence length="1645" mass="183640">SGKMATRELRKKRGTVNPSPSRRTGPKGKAERTAVRTVLPANPNEDNEETGAREKTKKGGKKQEKIQDVHEENTKDTGQEKDAGTPEQPGKSPEPKRPTVLESPRYSRTPRDKSKERSSSPFQRNVVQPLPGTSTPGAEMGSTTSLRSRASSKEAWPERDMFVTNTTNKSRTEFLPEQSSRPSSSASNKEHRKGRTTPVDTSERPEQNAYIPYAYARDCIARIAGDMSEMKTKHVRIVKDIEKHYRAIEDETQVQFNGFVFMLRQQYTGKVATFRQVIELHRSELQQKEQYWTETLQSLTERINRLLKDRKILLVNNREEVEKVEKEKALLLTQLTTQMDHEKSNAVKDFEKRLKEQDDMIEQLEAEKKRVQDELETEKKEDVTKEKAAMLTAAPPSGDKDEVSEDERQRMSEERHQMSADMSRSSEERQDLMEKIKELQADVTRLSLESGEWQEKYKLLLLQVGDTAKLREQYARLESQYNALALVVKTTPESSQAAEEKVSQVDEEKAMMEAERQRLAKEIEKWEKEFRKKNKRDPTEADKPDSAKEMYVQMEEVTQMVDSLGRQKETLEAVKSGTVPPTPDVPPVPVTEPEVSVVEVKVPDPEIVASLERSQAAVDDLQSRLAALQEENAELRAQIAGLEAGQLLSVTAGAALVQGDDSEQVEKLTAELDDKEQELEALRTEKREMAKDMKKMLRQHAKLQAKMGESDSDLPKLVQMMAVLVQSIHGDYPGAAKAVEQRLKQAETAVKPLKEKESADKKALHAWDKKFKKTHGASPEDSDRDEEGRALKASADDSSKALEIKQIEVRALTILHTGIFKSEELQRPKSATAKTPEADVEQQLSDLDNKIIDLEGEKEKLQGENGKLLASVEDLEQQIADLKEQLAVHATVGVVGQDSTEDMSDLQREVDDLNTALQQERAAHDTTREELEAVQKQVQMAQEELAALQAQADANLQKATAVLEATLASKEEQLADAKKRNEELEKERLANVPLDTAKEIKNLQNKIAMLEKEKEELSTSAAGQGAAVQEVRAQLDAANKALEAQRAANRDMEGRVRAARADKEKAVKEMTNQVDKKEQQRAALETKLKQLQAAGGATVATTTAVRAGKTGPAAKGGAGGEDTAALKREIRELNARIKQLEMEARRGVGAVGAAGGGDAADKNVQKRHEKILKELAKKYEIEQHRTSKLTESVKEKDEELTTLRKDVKEKDAELTKLQAELALLGVAAKEGVEAAGKVKALEAENKKLLEENKLLTENYNSERVLRKKYYNMVEDMKGKIRVYCRARPLSSTEKERGNYSVVKSPDEYSLQVESQRGLKEFQYDQVFMEDSTQEKVFEDTNNLIQSAVDGYNVCIFAYGQTGSGKTFTMIGDRDGNFPGIAPRAFTRIFEMAEENKAKFDLRVTTYMLELYNDKLIDLFAKPGSYDEDKLDIKKDKKGMVFVHGAVVKSAKNAKELNALFEEGSKNRHTASTKMNAESSRSHLVIGIVMESTSKATGTVLKGKLSLVDLAGSERVGKTGATAEQLKEAMSINKSLSALGDVISALSSEQSFIPYRNNKLTMLMQDSLGGNAKTLMFVNISPADYNADETVISLTYASRVKLITNDASKNADNKEINRLKAVRKPNTVLFVVCRAQGKIQLTFAAH</sequence>
<evidence type="ECO:0000256" key="6">
    <source>
        <dbReference type="SAM" id="Coils"/>
    </source>
</evidence>
<dbReference type="GO" id="GO:0003774">
    <property type="term" value="F:cytoskeletal motor activity"/>
    <property type="evidence" value="ECO:0007669"/>
    <property type="project" value="UniProtKB-UniRule"/>
</dbReference>
<feature type="compositionally biased region" description="Basic and acidic residues" evidence="7">
    <location>
        <begin position="61"/>
        <end position="84"/>
    </location>
</feature>
<keyword evidence="10" id="KW-1185">Reference proteome</keyword>
<feature type="compositionally biased region" description="Basic and acidic residues" evidence="7">
    <location>
        <begin position="398"/>
        <end position="426"/>
    </location>
</feature>
<feature type="region of interest" description="Disordered" evidence="7">
    <location>
        <begin position="750"/>
        <end position="797"/>
    </location>
</feature>
<feature type="coiled-coil region" evidence="6">
    <location>
        <begin position="495"/>
        <end position="574"/>
    </location>
</feature>
<dbReference type="Gene3D" id="3.40.850.10">
    <property type="entry name" value="Kinesin motor domain"/>
    <property type="match status" value="1"/>
</dbReference>
<feature type="compositionally biased region" description="Basic and acidic residues" evidence="7">
    <location>
        <begin position="786"/>
        <end position="797"/>
    </location>
</feature>
<feature type="compositionally biased region" description="Basic and acidic residues" evidence="7">
    <location>
        <begin position="109"/>
        <end position="118"/>
    </location>
</feature>
<evidence type="ECO:0000259" key="8">
    <source>
        <dbReference type="PROSITE" id="PS50067"/>
    </source>
</evidence>
<name>A0ABD0KA58_9CAEN</name>
<dbReference type="InterPro" id="IPR027640">
    <property type="entry name" value="Kinesin-like_fam"/>
</dbReference>
<keyword evidence="5" id="KW-0505">Motor protein</keyword>
<feature type="domain" description="Kinesin motor" evidence="8">
    <location>
        <begin position="1279"/>
        <end position="1602"/>
    </location>
</feature>
<feature type="compositionally biased region" description="Basic and acidic residues" evidence="7">
    <location>
        <begin position="151"/>
        <end position="161"/>
    </location>
</feature>
<reference evidence="9 10" key="1">
    <citation type="journal article" date="2023" name="Sci. Data">
        <title>Genome assembly of the Korean intertidal mud-creeper Batillaria attramentaria.</title>
        <authorList>
            <person name="Patra A.K."/>
            <person name="Ho P.T."/>
            <person name="Jun S."/>
            <person name="Lee S.J."/>
            <person name="Kim Y."/>
            <person name="Won Y.J."/>
        </authorList>
    </citation>
    <scope>NUCLEOTIDE SEQUENCE [LARGE SCALE GENOMIC DNA]</scope>
    <source>
        <strain evidence="9">Wonlab-2016</strain>
    </source>
</reference>
<dbReference type="Gene3D" id="1.20.5.340">
    <property type="match status" value="1"/>
</dbReference>
<feature type="coiled-coil region" evidence="6">
    <location>
        <begin position="837"/>
        <end position="1094"/>
    </location>
</feature>
<comment type="similarity">
    <text evidence="5">Belongs to the TRAFAC class myosin-kinesin ATPase superfamily. Kinesin family.</text>
</comment>
<evidence type="ECO:0000256" key="2">
    <source>
        <dbReference type="ARBA" id="ARBA00022741"/>
    </source>
</evidence>
<comment type="subcellular location">
    <subcellularLocation>
        <location evidence="1">Cytoplasm</location>
        <location evidence="1">Cytoskeleton</location>
    </subcellularLocation>
</comment>
<organism evidence="9 10">
    <name type="scientific">Batillaria attramentaria</name>
    <dbReference type="NCBI Taxonomy" id="370345"/>
    <lineage>
        <taxon>Eukaryota</taxon>
        <taxon>Metazoa</taxon>
        <taxon>Spiralia</taxon>
        <taxon>Lophotrochozoa</taxon>
        <taxon>Mollusca</taxon>
        <taxon>Gastropoda</taxon>
        <taxon>Caenogastropoda</taxon>
        <taxon>Sorbeoconcha</taxon>
        <taxon>Cerithioidea</taxon>
        <taxon>Batillariidae</taxon>
        <taxon>Batillaria</taxon>
    </lineage>
</organism>
<dbReference type="SMART" id="SM00129">
    <property type="entry name" value="KISc"/>
    <property type="match status" value="1"/>
</dbReference>
<keyword evidence="6" id="KW-0175">Coiled coil</keyword>
<keyword evidence="3 5" id="KW-0067">ATP-binding</keyword>
<evidence type="ECO:0000256" key="4">
    <source>
        <dbReference type="ARBA" id="ARBA00023212"/>
    </source>
</evidence>
<dbReference type="PROSITE" id="PS00411">
    <property type="entry name" value="KINESIN_MOTOR_1"/>
    <property type="match status" value="1"/>
</dbReference>
<keyword evidence="2 5" id="KW-0547">Nucleotide-binding</keyword>
<dbReference type="Pfam" id="PF00225">
    <property type="entry name" value="Kinesin"/>
    <property type="match status" value="1"/>
</dbReference>
<accession>A0ABD0KA58</accession>
<feature type="region of interest" description="Disordered" evidence="7">
    <location>
        <begin position="1"/>
        <end position="206"/>
    </location>
</feature>
<evidence type="ECO:0000256" key="7">
    <source>
        <dbReference type="SAM" id="MobiDB-lite"/>
    </source>
</evidence>
<comment type="caution">
    <text evidence="9">The sequence shown here is derived from an EMBL/GenBank/DDBJ whole genome shotgun (WGS) entry which is preliminary data.</text>
</comment>
<dbReference type="PRINTS" id="PR00380">
    <property type="entry name" value="KINESINHEAVY"/>
</dbReference>
<dbReference type="FunFam" id="3.40.850.10:FF:000146">
    <property type="entry name" value="Kinesin-like protein"/>
    <property type="match status" value="1"/>
</dbReference>
<dbReference type="GO" id="GO:0005856">
    <property type="term" value="C:cytoskeleton"/>
    <property type="evidence" value="ECO:0007669"/>
    <property type="project" value="UniProtKB-SubCell"/>
</dbReference>
<evidence type="ECO:0000256" key="3">
    <source>
        <dbReference type="ARBA" id="ARBA00022840"/>
    </source>
</evidence>
<evidence type="ECO:0000256" key="1">
    <source>
        <dbReference type="ARBA" id="ARBA00004245"/>
    </source>
</evidence>
<keyword evidence="4" id="KW-0206">Cytoskeleton</keyword>
<feature type="region of interest" description="Disordered" evidence="7">
    <location>
        <begin position="370"/>
        <end position="426"/>
    </location>
</feature>
<proteinExistence type="inferred from homology"/>
<dbReference type="EMBL" id="JACVVK020000217">
    <property type="protein sequence ID" value="KAK7484015.1"/>
    <property type="molecule type" value="Genomic_DNA"/>
</dbReference>
<feature type="compositionally biased region" description="Basic and acidic residues" evidence="7">
    <location>
        <begin position="370"/>
        <end position="388"/>
    </location>
</feature>
<dbReference type="PROSITE" id="PS50067">
    <property type="entry name" value="KINESIN_MOTOR_2"/>
    <property type="match status" value="1"/>
</dbReference>
<dbReference type="InterPro" id="IPR036961">
    <property type="entry name" value="Kinesin_motor_dom_sf"/>
</dbReference>
<dbReference type="InterPro" id="IPR019821">
    <property type="entry name" value="Kinesin_motor_CS"/>
</dbReference>
<feature type="non-terminal residue" evidence="9">
    <location>
        <position position="1"/>
    </location>
</feature>
<feature type="binding site" evidence="5">
    <location>
        <begin position="1359"/>
        <end position="1366"/>
    </location>
    <ligand>
        <name>ATP</name>
        <dbReference type="ChEBI" id="CHEBI:30616"/>
    </ligand>
</feature>
<evidence type="ECO:0000256" key="5">
    <source>
        <dbReference type="PROSITE-ProRule" id="PRU00283"/>
    </source>
</evidence>